<dbReference type="Gene3D" id="1.10.287.110">
    <property type="entry name" value="DnaJ domain"/>
    <property type="match status" value="1"/>
</dbReference>
<protein>
    <submittedName>
        <fullName evidence="4">J domain-containing protein</fullName>
    </submittedName>
</protein>
<dbReference type="InterPro" id="IPR001623">
    <property type="entry name" value="DnaJ_domain"/>
</dbReference>
<evidence type="ECO:0000313" key="4">
    <source>
        <dbReference type="EMBL" id="QAT60242.1"/>
    </source>
</evidence>
<dbReference type="EMBL" id="CP035282">
    <property type="protein sequence ID" value="QAT60242.1"/>
    <property type="molecule type" value="Genomic_DNA"/>
</dbReference>
<dbReference type="GO" id="GO:0006457">
    <property type="term" value="P:protein folding"/>
    <property type="evidence" value="ECO:0007669"/>
    <property type="project" value="InterPro"/>
</dbReference>
<dbReference type="CDD" id="cd06257">
    <property type="entry name" value="DnaJ"/>
    <property type="match status" value="1"/>
</dbReference>
<dbReference type="PANTHER" id="PTHR44145:SF3">
    <property type="entry name" value="DNAJ HOMOLOG SUBFAMILY A MEMBER 3, MITOCHONDRIAL"/>
    <property type="match status" value="1"/>
</dbReference>
<evidence type="ECO:0000256" key="2">
    <source>
        <dbReference type="ARBA" id="ARBA00023186"/>
    </source>
</evidence>
<dbReference type="SMART" id="SM00271">
    <property type="entry name" value="DnaJ"/>
    <property type="match status" value="1"/>
</dbReference>
<dbReference type="SUPFAM" id="SSF49493">
    <property type="entry name" value="HSP40/DnaJ peptide-binding domain"/>
    <property type="match status" value="2"/>
</dbReference>
<evidence type="ECO:0000259" key="3">
    <source>
        <dbReference type="PROSITE" id="PS50076"/>
    </source>
</evidence>
<dbReference type="PROSITE" id="PS00636">
    <property type="entry name" value="DNAJ_1"/>
    <property type="match status" value="1"/>
</dbReference>
<dbReference type="InterPro" id="IPR002939">
    <property type="entry name" value="DnaJ_C"/>
</dbReference>
<accession>A0A410Q8F3</accession>
<evidence type="ECO:0000256" key="1">
    <source>
        <dbReference type="ARBA" id="ARBA00022705"/>
    </source>
</evidence>
<proteinExistence type="predicted"/>
<dbReference type="GO" id="GO:0051082">
    <property type="term" value="F:unfolded protein binding"/>
    <property type="evidence" value="ECO:0007669"/>
    <property type="project" value="InterPro"/>
</dbReference>
<dbReference type="InterPro" id="IPR018253">
    <property type="entry name" value="DnaJ_domain_CS"/>
</dbReference>
<dbReference type="Pfam" id="PF01556">
    <property type="entry name" value="DnaJ_C"/>
    <property type="match status" value="1"/>
</dbReference>
<dbReference type="Proteomes" id="UP000287969">
    <property type="component" value="Chromosome"/>
</dbReference>
<dbReference type="InterPro" id="IPR051938">
    <property type="entry name" value="Apopto_cytoskel_mod"/>
</dbReference>
<dbReference type="AlphaFoldDB" id="A0A410Q8F3"/>
<dbReference type="CDD" id="cd10747">
    <property type="entry name" value="DnaJ_C"/>
    <property type="match status" value="1"/>
</dbReference>
<dbReference type="InterPro" id="IPR008971">
    <property type="entry name" value="HSP40/DnaJ_pept-bd"/>
</dbReference>
<dbReference type="Pfam" id="PF00226">
    <property type="entry name" value="DnaJ"/>
    <property type="match status" value="1"/>
</dbReference>
<dbReference type="InterPro" id="IPR036869">
    <property type="entry name" value="J_dom_sf"/>
</dbReference>
<keyword evidence="2" id="KW-0143">Chaperone</keyword>
<organism evidence="4 5">
    <name type="scientific">Acidilutibacter cellobiosedens</name>
    <dbReference type="NCBI Taxonomy" id="2507161"/>
    <lineage>
        <taxon>Bacteria</taxon>
        <taxon>Bacillati</taxon>
        <taxon>Bacillota</taxon>
        <taxon>Tissierellia</taxon>
        <taxon>Tissierellales</taxon>
        <taxon>Acidilutibacteraceae</taxon>
        <taxon>Acidilutibacter</taxon>
    </lineage>
</organism>
<feature type="domain" description="J" evidence="3">
    <location>
        <begin position="5"/>
        <end position="70"/>
    </location>
</feature>
<dbReference type="KEGG" id="spoa:EQM13_00970"/>
<dbReference type="Gene3D" id="2.60.260.20">
    <property type="entry name" value="Urease metallochaperone UreE, N-terminal domain"/>
    <property type="match status" value="2"/>
</dbReference>
<dbReference type="PANTHER" id="PTHR44145">
    <property type="entry name" value="DNAJ HOMOLOG SUBFAMILY A MEMBER 3, MITOCHONDRIAL"/>
    <property type="match status" value="1"/>
</dbReference>
<dbReference type="PRINTS" id="PR00625">
    <property type="entry name" value="JDOMAIN"/>
</dbReference>
<dbReference type="PROSITE" id="PS50076">
    <property type="entry name" value="DNAJ_2"/>
    <property type="match status" value="1"/>
</dbReference>
<keyword evidence="5" id="KW-1185">Reference proteome</keyword>
<gene>
    <name evidence="4" type="ORF">EQM13_00970</name>
</gene>
<name>A0A410Q8F3_9FIRM</name>
<dbReference type="RefSeq" id="WP_128751661.1">
    <property type="nucleotide sequence ID" value="NZ_CP035282.1"/>
</dbReference>
<dbReference type="GO" id="GO:0006260">
    <property type="term" value="P:DNA replication"/>
    <property type="evidence" value="ECO:0007669"/>
    <property type="project" value="UniProtKB-KW"/>
</dbReference>
<reference evidence="5" key="1">
    <citation type="submission" date="2019-01" db="EMBL/GenBank/DDBJ databases">
        <title>Draft genomes of a novel of Sporanaerobacter strains.</title>
        <authorList>
            <person name="Ma S."/>
        </authorList>
    </citation>
    <scope>NUCLEOTIDE SEQUENCE [LARGE SCALE GENOMIC DNA]</scope>
    <source>
        <strain evidence="5">NJN-17</strain>
    </source>
</reference>
<dbReference type="OrthoDB" id="9779889at2"/>
<keyword evidence="1" id="KW-0235">DNA replication</keyword>
<dbReference type="SUPFAM" id="SSF46565">
    <property type="entry name" value="Chaperone J-domain"/>
    <property type="match status" value="1"/>
</dbReference>
<evidence type="ECO:0000313" key="5">
    <source>
        <dbReference type="Proteomes" id="UP000287969"/>
    </source>
</evidence>
<sequence length="314" mass="35661">MQYKDYYKILGVDKNATQDEIKTAYRKLAKKYHPDLNQGDPKAQEKFKDINEANEVLGDEAKRKKYDAFGSGYNFSNGQDFDPSQFGFDNSGKGFKYTYTTGNGGNFDGFSDFFNMFFGGNDSNIEDLFRGNTGRRRTSFYEEPRQNYETELGISLEEAYNGVEKRISLYIGNELKTISVKIPKGILPNKKIKIRGEKVGVRGDIYIKINILNNSEYEIKGLDIITKIKLLPWEAAFGTKLVVSTISGKIKVKIPAGVQSGQKIRIPSKGYKDMKNNTGDLYIEILIVNPNVLSKEEEKLYKELKNICGYNPRT</sequence>